<evidence type="ECO:0000313" key="8">
    <source>
        <dbReference type="Proteomes" id="UP000478995"/>
    </source>
</evidence>
<dbReference type="Proteomes" id="UP000473887">
    <property type="component" value="Unassembled WGS sequence"/>
</dbReference>
<evidence type="ECO:0000313" key="2">
    <source>
        <dbReference type="EMBL" id="NFF02412.1"/>
    </source>
</evidence>
<dbReference type="Proteomes" id="UP000478995">
    <property type="component" value="Unassembled WGS sequence"/>
</dbReference>
<evidence type="ECO:0000313" key="10">
    <source>
        <dbReference type="Proteomes" id="UP000663464"/>
    </source>
</evidence>
<reference evidence="5" key="4">
    <citation type="submission" date="2021-02" db="EMBL/GenBank/DDBJ databases">
        <authorList>
            <person name="Dover N."/>
            <person name="Barash J.R."/>
            <person name="Bell J.M."/>
            <person name="Sylvester M.D."/>
            <person name="Arnon S."/>
        </authorList>
    </citation>
    <scope>NUCLEOTIDE SEQUENCE</scope>
    <source>
        <strain evidence="5">IBCA10-7060</strain>
    </source>
</reference>
<dbReference type="AlphaFoldDB" id="A0A0A2HFT6"/>
<evidence type="ECO:0000313" key="7">
    <source>
        <dbReference type="Proteomes" id="UP000473887"/>
    </source>
</evidence>
<dbReference type="Pfam" id="PF20124">
    <property type="entry name" value="DUF6514"/>
    <property type="match status" value="1"/>
</dbReference>
<evidence type="ECO:0000313" key="1">
    <source>
        <dbReference type="EMBL" id="NEZ90480.1"/>
    </source>
</evidence>
<dbReference type="EMBL" id="CP069280">
    <property type="protein sequence ID" value="QRI53339.1"/>
    <property type="molecule type" value="Genomic_DNA"/>
</dbReference>
<evidence type="ECO:0000313" key="5">
    <source>
        <dbReference type="EMBL" id="QRI53339.1"/>
    </source>
</evidence>
<dbReference type="EMBL" id="SGKC01000001">
    <property type="protein sequence ID" value="NEZ90480.1"/>
    <property type="molecule type" value="Genomic_DNA"/>
</dbReference>
<proteinExistence type="predicted"/>
<organism evidence="1 7">
    <name type="scientific">Clostridium botulinum</name>
    <dbReference type="NCBI Taxonomy" id="1491"/>
    <lineage>
        <taxon>Bacteria</taxon>
        <taxon>Bacillati</taxon>
        <taxon>Bacillota</taxon>
        <taxon>Clostridia</taxon>
        <taxon>Eubacteriales</taxon>
        <taxon>Clostridiaceae</taxon>
        <taxon>Clostridium</taxon>
    </lineage>
</organism>
<reference evidence="5 10" key="1">
    <citation type="journal article" date="2014" name="J. Infect. Dis.">
        <title>Molecular characterization of a novel botulinum neurotoxin type H gene.</title>
        <authorList>
            <person name="Dover N."/>
            <person name="Barash J.R."/>
            <person name="Hill K.K."/>
            <person name="Xie G."/>
            <person name="Arnon S.S."/>
        </authorList>
    </citation>
    <scope>NUCLEOTIDE SEQUENCE [LARGE SCALE GENOMIC DNA]</scope>
    <source>
        <strain evidence="5 10">IBCA10-7060</strain>
    </source>
</reference>
<evidence type="ECO:0000313" key="3">
    <source>
        <dbReference type="EMBL" id="NFG17853.1"/>
    </source>
</evidence>
<dbReference type="RefSeq" id="WP_003357321.1">
    <property type="nucleotide sequence ID" value="NZ_AP014696.1"/>
</dbReference>
<evidence type="ECO:0000313" key="4">
    <source>
        <dbReference type="EMBL" id="NFI22456.1"/>
    </source>
</evidence>
<evidence type="ECO:0000313" key="9">
    <source>
        <dbReference type="Proteomes" id="UP000482543"/>
    </source>
</evidence>
<dbReference type="Proteomes" id="UP000472521">
    <property type="component" value="Unassembled WGS sequence"/>
</dbReference>
<dbReference type="PIRSF" id="PIRSF033595">
    <property type="entry name" value="UCP033595"/>
    <property type="match status" value="1"/>
</dbReference>
<protein>
    <submittedName>
        <fullName evidence="1">Uncharacterized protein</fullName>
    </submittedName>
</protein>
<accession>A0A0A2HFT6</accession>
<sequence>MEVVLENLIKGQNLEDKEYIYYYKLIKSDLYISWQEEDIKVQSYGIEIIRKDFQKEQLTNLESNNIRHISPHRYKVHNLLKMLYEQTVSPIHLIDIIGEYTDEYVVDYENVLKNASSMCK</sequence>
<reference evidence="1 7" key="2">
    <citation type="submission" date="2019-02" db="EMBL/GenBank/DDBJ databases">
        <title>Genome sequencing of Clostridium botulinum clinical isolates.</title>
        <authorList>
            <person name="Brunt J."/>
            <person name="Van Vliet A.H.M."/>
            <person name="Stringer S.C."/>
            <person name="Grant K.A."/>
            <person name="Carter A.C."/>
            <person name="Peck M.W."/>
        </authorList>
    </citation>
    <scope>NUCLEOTIDE SEQUENCE [LARGE SCALE GENOMIC DNA]</scope>
    <source>
        <strain evidence="1 7">H142660711</strain>
    </source>
</reference>
<dbReference type="InterPro" id="IPR017016">
    <property type="entry name" value="UCP033595"/>
</dbReference>
<dbReference type="OMA" id="ITTHYIV"/>
<gene>
    <name evidence="1" type="ORF">EXM69_00580</name>
    <name evidence="3" type="ORF">FC794_13860</name>
    <name evidence="4" type="ORF">FC964_14010</name>
    <name evidence="2" type="ORF">FCV25_11675</name>
    <name evidence="5" type="ORF">JQS73_18390</name>
</gene>
<evidence type="ECO:0000313" key="6">
    <source>
        <dbReference type="Proteomes" id="UP000472521"/>
    </source>
</evidence>
<dbReference type="EMBL" id="SWND01000006">
    <property type="protein sequence ID" value="NFF02412.1"/>
    <property type="molecule type" value="Genomic_DNA"/>
</dbReference>
<dbReference type="GeneID" id="5186901"/>
<name>A0A0A2HFT6_CLOBO</name>
<dbReference type="EMBL" id="SWOY01000005">
    <property type="protein sequence ID" value="NFG17853.1"/>
    <property type="molecule type" value="Genomic_DNA"/>
</dbReference>
<dbReference type="Proteomes" id="UP000482543">
    <property type="component" value="Unassembled WGS sequence"/>
</dbReference>
<dbReference type="OrthoDB" id="1954979at2"/>
<dbReference type="Proteomes" id="UP000663464">
    <property type="component" value="Chromosome"/>
</dbReference>
<reference evidence="6 8" key="3">
    <citation type="submission" date="2019-04" db="EMBL/GenBank/DDBJ databases">
        <title>Genome sequencing of Clostridium botulinum Groups I-IV and Clostridium butyricum.</title>
        <authorList>
            <person name="Brunt J."/>
            <person name="Van Vliet A.H.M."/>
            <person name="Stringer S.C."/>
            <person name="Carter A.T."/>
            <person name="Peck M.W."/>
        </authorList>
    </citation>
    <scope>NUCLEOTIDE SEQUENCE [LARGE SCALE GENOMIC DNA]</scope>
    <source>
        <strain evidence="4 9">IFR 15/034</strain>
        <strain evidence="3 8">IFR 18/037</strain>
        <strain evidence="2 6">IFR 18/054</strain>
    </source>
</reference>
<dbReference type="EMBL" id="SWRJ01000004">
    <property type="protein sequence ID" value="NFI22456.1"/>
    <property type="molecule type" value="Genomic_DNA"/>
</dbReference>